<evidence type="ECO:0000313" key="3">
    <source>
        <dbReference type="Proteomes" id="UP001474120"/>
    </source>
</evidence>
<dbReference type="Proteomes" id="UP001474120">
    <property type="component" value="Unassembled WGS sequence"/>
</dbReference>
<proteinExistence type="predicted"/>
<comment type="caution">
    <text evidence="2">The sequence shown here is derived from an EMBL/GenBank/DDBJ whole genome shotgun (WGS) entry which is preliminary data.</text>
</comment>
<keyword evidence="1" id="KW-1133">Transmembrane helix</keyword>
<accession>A0ABU9L4U1</accession>
<dbReference type="Pfam" id="PF10861">
    <property type="entry name" value="DUF2784"/>
    <property type="match status" value="1"/>
</dbReference>
<dbReference type="EMBL" id="JBCDNA010000002">
    <property type="protein sequence ID" value="MEL4456446.1"/>
    <property type="molecule type" value="Genomic_DNA"/>
</dbReference>
<reference evidence="2 3" key="1">
    <citation type="submission" date="2024-04" db="EMBL/GenBank/DDBJ databases">
        <title>whole genome sequencing of Lutimonas vermicola strain IMCC1616.</title>
        <authorList>
            <person name="Bae S.S."/>
        </authorList>
    </citation>
    <scope>NUCLEOTIDE SEQUENCE [LARGE SCALE GENOMIC DNA]</scope>
    <source>
        <strain evidence="2 3">IMCC1616</strain>
    </source>
</reference>
<feature type="transmembrane region" description="Helical" evidence="1">
    <location>
        <begin position="105"/>
        <end position="123"/>
    </location>
</feature>
<sequence length="135" mass="16150">MNTMPEPFLKIIDLFFIGFHTSLILFNVFGWLVPRWRFANFISLSLTAFSWFILGIWFGWGYCVCTDWHWQIREMLGYQNTSSSYIHFLILELTNIDIREESVDIYTAIVFVAAFLISFYLNLRKWKAKNIRRSV</sequence>
<keyword evidence="1" id="KW-0472">Membrane</keyword>
<keyword evidence="3" id="KW-1185">Reference proteome</keyword>
<protein>
    <submittedName>
        <fullName evidence="2">DUF2784 family protein</fullName>
    </submittedName>
</protein>
<feature type="transmembrane region" description="Helical" evidence="1">
    <location>
        <begin position="12"/>
        <end position="34"/>
    </location>
</feature>
<dbReference type="RefSeq" id="WP_342160584.1">
    <property type="nucleotide sequence ID" value="NZ_JBCDNA010000002.1"/>
</dbReference>
<gene>
    <name evidence="2" type="ORF">AABB81_11095</name>
</gene>
<feature type="transmembrane region" description="Helical" evidence="1">
    <location>
        <begin position="41"/>
        <end position="60"/>
    </location>
</feature>
<organism evidence="2 3">
    <name type="scientific">Lutimonas vermicola</name>
    <dbReference type="NCBI Taxonomy" id="414288"/>
    <lineage>
        <taxon>Bacteria</taxon>
        <taxon>Pseudomonadati</taxon>
        <taxon>Bacteroidota</taxon>
        <taxon>Flavobacteriia</taxon>
        <taxon>Flavobacteriales</taxon>
        <taxon>Flavobacteriaceae</taxon>
        <taxon>Lutimonas</taxon>
    </lineage>
</organism>
<name>A0ABU9L4U1_9FLAO</name>
<dbReference type="InterPro" id="IPR021218">
    <property type="entry name" value="DUF2784"/>
</dbReference>
<evidence type="ECO:0000313" key="2">
    <source>
        <dbReference type="EMBL" id="MEL4456446.1"/>
    </source>
</evidence>
<keyword evidence="1" id="KW-0812">Transmembrane</keyword>
<evidence type="ECO:0000256" key="1">
    <source>
        <dbReference type="SAM" id="Phobius"/>
    </source>
</evidence>